<proteinExistence type="predicted"/>
<feature type="transmembrane region" description="Helical" evidence="12">
    <location>
        <begin position="74"/>
        <end position="92"/>
    </location>
</feature>
<feature type="transmembrane region" description="Helical" evidence="12">
    <location>
        <begin position="224"/>
        <end position="245"/>
    </location>
</feature>
<evidence type="ECO:0000256" key="12">
    <source>
        <dbReference type="SAM" id="Phobius"/>
    </source>
</evidence>
<dbReference type="PANTHER" id="PTHR23289">
    <property type="entry name" value="CYTOCHROME C OXIDASE ASSEMBLY PROTEIN COX15"/>
    <property type="match status" value="1"/>
</dbReference>
<keyword evidence="14" id="KW-1185">Reference proteome</keyword>
<evidence type="ECO:0000256" key="5">
    <source>
        <dbReference type="ARBA" id="ARBA00022989"/>
    </source>
</evidence>
<dbReference type="PANTHER" id="PTHR23289:SF2">
    <property type="entry name" value="CYTOCHROME C OXIDASE ASSEMBLY PROTEIN COX15 HOMOLOG"/>
    <property type="match status" value="1"/>
</dbReference>
<feature type="transmembrane region" description="Helical" evidence="12">
    <location>
        <begin position="329"/>
        <end position="346"/>
    </location>
</feature>
<protein>
    <recommendedName>
        <fullName evidence="15">Cytochrome c oxidase assembly protein COX15</fullName>
    </recommendedName>
</protein>
<name>A0ABP1R2U9_9HEXA</name>
<evidence type="ECO:0000313" key="13">
    <source>
        <dbReference type="EMBL" id="CAL8115362.1"/>
    </source>
</evidence>
<evidence type="ECO:0008006" key="15">
    <source>
        <dbReference type="Google" id="ProtNLM"/>
    </source>
</evidence>
<dbReference type="Pfam" id="PF02628">
    <property type="entry name" value="COX15-CtaA"/>
    <property type="match status" value="1"/>
</dbReference>
<comment type="subcellular location">
    <subcellularLocation>
        <location evidence="2">Membrane</location>
        <topology evidence="2">Multi-pass membrane protein</topology>
    </subcellularLocation>
</comment>
<evidence type="ECO:0000256" key="8">
    <source>
        <dbReference type="ARBA" id="ARBA00023133"/>
    </source>
</evidence>
<keyword evidence="3 12" id="KW-0812">Transmembrane</keyword>
<keyword evidence="9 12" id="KW-0472">Membrane</keyword>
<keyword evidence="6" id="KW-0560">Oxidoreductase</keyword>
<evidence type="ECO:0000256" key="3">
    <source>
        <dbReference type="ARBA" id="ARBA00022692"/>
    </source>
</evidence>
<evidence type="ECO:0000256" key="10">
    <source>
        <dbReference type="ARBA" id="ARBA00044501"/>
    </source>
</evidence>
<evidence type="ECO:0000256" key="1">
    <source>
        <dbReference type="ARBA" id="ARBA00001970"/>
    </source>
</evidence>
<feature type="transmembrane region" description="Helical" evidence="12">
    <location>
        <begin position="156"/>
        <end position="174"/>
    </location>
</feature>
<keyword evidence="7" id="KW-0408">Iron</keyword>
<keyword evidence="5 12" id="KW-1133">Transmembrane helix</keyword>
<gene>
    <name evidence="13" type="ORF">ODALV1_LOCUS16822</name>
</gene>
<keyword evidence="4" id="KW-0479">Metal-binding</keyword>
<evidence type="ECO:0000256" key="11">
    <source>
        <dbReference type="ARBA" id="ARBA00048044"/>
    </source>
</evidence>
<dbReference type="InterPro" id="IPR003780">
    <property type="entry name" value="COX15/CtaA_fam"/>
</dbReference>
<dbReference type="InterPro" id="IPR023754">
    <property type="entry name" value="HemeA_Synthase_type2"/>
</dbReference>
<comment type="cofactor">
    <cofactor evidence="1">
        <name>heme b</name>
        <dbReference type="ChEBI" id="CHEBI:60344"/>
    </cofactor>
</comment>
<keyword evidence="8" id="KW-0350">Heme biosynthesis</keyword>
<accession>A0ABP1R2U9</accession>
<evidence type="ECO:0000256" key="7">
    <source>
        <dbReference type="ARBA" id="ARBA00023004"/>
    </source>
</evidence>
<evidence type="ECO:0000313" key="14">
    <source>
        <dbReference type="Proteomes" id="UP001642540"/>
    </source>
</evidence>
<feature type="transmembrane region" description="Helical" evidence="12">
    <location>
        <begin position="266"/>
        <end position="287"/>
    </location>
</feature>
<evidence type="ECO:0000256" key="6">
    <source>
        <dbReference type="ARBA" id="ARBA00023002"/>
    </source>
</evidence>
<dbReference type="Proteomes" id="UP001642540">
    <property type="component" value="Unassembled WGS sequence"/>
</dbReference>
<feature type="transmembrane region" description="Helical" evidence="12">
    <location>
        <begin position="388"/>
        <end position="405"/>
    </location>
</feature>
<feature type="transmembrane region" description="Helical" evidence="12">
    <location>
        <begin position="358"/>
        <end position="382"/>
    </location>
</feature>
<evidence type="ECO:0000256" key="2">
    <source>
        <dbReference type="ARBA" id="ARBA00004141"/>
    </source>
</evidence>
<dbReference type="EMBL" id="CAXLJM020000051">
    <property type="protein sequence ID" value="CAL8115362.1"/>
    <property type="molecule type" value="Genomic_DNA"/>
</dbReference>
<reference evidence="13 14" key="1">
    <citation type="submission" date="2024-08" db="EMBL/GenBank/DDBJ databases">
        <authorList>
            <person name="Cucini C."/>
            <person name="Frati F."/>
        </authorList>
    </citation>
    <scope>NUCLEOTIDE SEQUENCE [LARGE SCALE GENOMIC DNA]</scope>
</reference>
<evidence type="ECO:0000256" key="9">
    <source>
        <dbReference type="ARBA" id="ARBA00023136"/>
    </source>
</evidence>
<comment type="caution">
    <text evidence="13">The sequence shown here is derived from an EMBL/GenBank/DDBJ whole genome shotgun (WGS) entry which is preliminary data.</text>
</comment>
<feature type="transmembrane region" description="Helical" evidence="12">
    <location>
        <begin position="186"/>
        <end position="204"/>
    </location>
</feature>
<comment type="catalytic activity">
    <reaction evidence="11">
        <text>Fe(II)-heme o + 2 A + H2O = Fe(II)-heme a + 2 AH2</text>
        <dbReference type="Rhea" id="RHEA:63388"/>
        <dbReference type="ChEBI" id="CHEBI:13193"/>
        <dbReference type="ChEBI" id="CHEBI:15377"/>
        <dbReference type="ChEBI" id="CHEBI:17499"/>
        <dbReference type="ChEBI" id="CHEBI:60530"/>
        <dbReference type="ChEBI" id="CHEBI:61715"/>
        <dbReference type="EC" id="1.17.99.9"/>
    </reaction>
    <physiologicalReaction direction="left-to-right" evidence="11">
        <dbReference type="Rhea" id="RHEA:63389"/>
    </physiologicalReaction>
</comment>
<sequence length="413" mass="46324">MFSGSCLRRLGGGVSSVLSQYQKVLIPRTAKFVTFTVKKCHSPYARRFITTISERATAVPPAVPKSGRDKLTGLWLLGCGGMCFGAVVLGGVTRLTESGLSMVSWKLFGEKPPLSEDDWKAEFERYQEYPEFKIKNKDITLDDFKSIWRMEYIHRMWGRTIGAVFYIPAGIMWYEGYFCKVMKRRVVILGSLLAFQGLLGWYMVKSGLEDRFHGASDVPRVSQYRLAAHLGSAFVLYSFFLWSALDKLLPVQNFERTKQIQKFRKFAHGAKGLVFITALSGAFVAGLDAGLVYNSFPKMADKWIPDDVLAFKPTWKNFTENPTTVQFDHRILGITTFSTIMGLWALSRKTRLPSRAALATNLLAVAAVAQVTLGITTLLLYVPTHLAATHQSGSLVLLSLAIWLTHELKRLPK</sequence>
<evidence type="ECO:0000256" key="4">
    <source>
        <dbReference type="ARBA" id="ARBA00022723"/>
    </source>
</evidence>
<comment type="pathway">
    <text evidence="10">Porphyrin-containing compound metabolism; heme A biosynthesis; heme A from heme O: step 1/1.</text>
</comment>
<organism evidence="13 14">
    <name type="scientific">Orchesella dallaii</name>
    <dbReference type="NCBI Taxonomy" id="48710"/>
    <lineage>
        <taxon>Eukaryota</taxon>
        <taxon>Metazoa</taxon>
        <taxon>Ecdysozoa</taxon>
        <taxon>Arthropoda</taxon>
        <taxon>Hexapoda</taxon>
        <taxon>Collembola</taxon>
        <taxon>Entomobryomorpha</taxon>
        <taxon>Entomobryoidea</taxon>
        <taxon>Orchesellidae</taxon>
        <taxon>Orchesellinae</taxon>
        <taxon>Orchesella</taxon>
    </lineage>
</organism>